<organism evidence="1 2">
    <name type="scientific">Pneumocystis oryctolagi</name>
    <dbReference type="NCBI Taxonomy" id="42067"/>
    <lineage>
        <taxon>Eukaryota</taxon>
        <taxon>Fungi</taxon>
        <taxon>Dikarya</taxon>
        <taxon>Ascomycota</taxon>
        <taxon>Taphrinomycotina</taxon>
        <taxon>Pneumocystomycetes</taxon>
        <taxon>Pneumocystaceae</taxon>
        <taxon>Pneumocystis</taxon>
    </lineage>
</organism>
<accession>A0ACB7CG12</accession>
<protein>
    <submittedName>
        <fullName evidence="1">Uncharacterized protein</fullName>
    </submittedName>
</protein>
<name>A0ACB7CG12_9ASCO</name>
<evidence type="ECO:0000313" key="1">
    <source>
        <dbReference type="EMBL" id="KAG4306025.1"/>
    </source>
</evidence>
<proteinExistence type="predicted"/>
<gene>
    <name evidence="1" type="ORF">PORY_000013</name>
</gene>
<dbReference type="EMBL" id="JABTEG010000001">
    <property type="protein sequence ID" value="KAG4306025.1"/>
    <property type="molecule type" value="Genomic_DNA"/>
</dbReference>
<dbReference type="Proteomes" id="UP000768646">
    <property type="component" value="Unassembled WGS sequence"/>
</dbReference>
<evidence type="ECO:0000313" key="2">
    <source>
        <dbReference type="Proteomes" id="UP000768646"/>
    </source>
</evidence>
<reference evidence="1 2" key="1">
    <citation type="journal article" date="2021" name="Commun. Biol.">
        <title>Genomic insights into the host specific adaptation of the Pneumocystis genus.</title>
        <authorList>
            <person name="Cisse O.H."/>
            <person name="Ma L."/>
            <person name="Dekker J.P."/>
            <person name="Khil P.P."/>
            <person name="Youn J.-H."/>
            <person name="Brenchley J.M."/>
            <person name="Blair R."/>
            <person name="Pahar B."/>
            <person name="Chabe M."/>
            <person name="Van Rompay K.K.A."/>
            <person name="Keesler R."/>
            <person name="Sukura A."/>
            <person name="Hirsch V."/>
            <person name="Kutty G."/>
            <person name="Liu Y."/>
            <person name="Peng L."/>
            <person name="Chen J."/>
            <person name="Song J."/>
            <person name="Weissenbacher-Lang C."/>
            <person name="Xu J."/>
            <person name="Upham N.S."/>
            <person name="Stajich J.E."/>
            <person name="Cuomo C.A."/>
            <person name="Cushion M.T."/>
            <person name="Kovacs J.A."/>
        </authorList>
    </citation>
    <scope>NUCLEOTIDE SEQUENCE [LARGE SCALE GENOMIC DNA]</scope>
    <source>
        <strain evidence="1 2">RABM</strain>
    </source>
</reference>
<keyword evidence="2" id="KW-1185">Reference proteome</keyword>
<sequence length="280" mass="32196">MQSPINTPRETVLLKDGPKEGFPKDSLSKDCVLCDYGVTDCEKADDFSKCVQLKTPEASQSSEDQRSGALVSILDSQMKLCETSRQRRRRRRTAPQELAILEEEYLKDEKPNLLNRERIAAKINSVSTTGEKMGSREIQIWFQNKRQAMRRQSSHFTLSNTRTETVSGSLATKQSCYWDVNDVRLQQYIKHKILSFKRIPSLRLSTNEGGKAQVMFNVLRENKNSYDVYKDNGKSEKKRIQQFTGKENAPPVREKNAKKEMDENEMEECARSLMGLARGW</sequence>
<comment type="caution">
    <text evidence="1">The sequence shown here is derived from an EMBL/GenBank/DDBJ whole genome shotgun (WGS) entry which is preliminary data.</text>
</comment>